<protein>
    <submittedName>
        <fullName evidence="1">Uncharacterized protein</fullName>
    </submittedName>
</protein>
<name>C6LF95_9FIRM</name>
<sequence length="44" mass="5109">MPRGEIRAAFFGEILQHGSLPETFQNIGEIPNSIEKQKFWEKFS</sequence>
<dbReference type="AlphaFoldDB" id="C6LF95"/>
<evidence type="ECO:0000313" key="1">
    <source>
        <dbReference type="EMBL" id="EET60834.1"/>
    </source>
</evidence>
<dbReference type="Proteomes" id="UP000005561">
    <property type="component" value="Unassembled WGS sequence"/>
</dbReference>
<accession>C6LF95</accession>
<keyword evidence="2" id="KW-1185">Reference proteome</keyword>
<evidence type="ECO:0000313" key="2">
    <source>
        <dbReference type="Proteomes" id="UP000005561"/>
    </source>
</evidence>
<reference evidence="1" key="1">
    <citation type="submission" date="2009-07" db="EMBL/GenBank/DDBJ databases">
        <authorList>
            <person name="Weinstock G."/>
            <person name="Sodergren E."/>
            <person name="Clifton S."/>
            <person name="Fulton L."/>
            <person name="Fulton B."/>
            <person name="Courtney L."/>
            <person name="Fronick C."/>
            <person name="Harrison M."/>
            <person name="Strong C."/>
            <person name="Farmer C."/>
            <person name="Delahaunty K."/>
            <person name="Markovic C."/>
            <person name="Hall O."/>
            <person name="Minx P."/>
            <person name="Tomlinson C."/>
            <person name="Mitreva M."/>
            <person name="Nelson J."/>
            <person name="Hou S."/>
            <person name="Wollam A."/>
            <person name="Pepin K.H."/>
            <person name="Johnson M."/>
            <person name="Bhonagiri V."/>
            <person name="Nash W.E."/>
            <person name="Warren W."/>
            <person name="Chinwalla A."/>
            <person name="Mardis E.R."/>
            <person name="Wilson R.K."/>
        </authorList>
    </citation>
    <scope>NUCLEOTIDE SEQUENCE [LARGE SCALE GENOMIC DNA]</scope>
    <source>
        <strain evidence="1">DSM 14469</strain>
    </source>
</reference>
<gene>
    <name evidence="1" type="ORF">BRYFOR_07297</name>
</gene>
<organism evidence="1 2">
    <name type="scientific">Marvinbryantia formatexigens DSM 14469</name>
    <dbReference type="NCBI Taxonomy" id="478749"/>
    <lineage>
        <taxon>Bacteria</taxon>
        <taxon>Bacillati</taxon>
        <taxon>Bacillota</taxon>
        <taxon>Clostridia</taxon>
        <taxon>Lachnospirales</taxon>
        <taxon>Lachnospiraceae</taxon>
        <taxon>Marvinbryantia</taxon>
    </lineage>
</organism>
<comment type="caution">
    <text evidence="1">The sequence shown here is derived from an EMBL/GenBank/DDBJ whole genome shotgun (WGS) entry which is preliminary data.</text>
</comment>
<dbReference type="EMBL" id="ACCL02000009">
    <property type="protein sequence ID" value="EET60834.1"/>
    <property type="molecule type" value="Genomic_DNA"/>
</dbReference>
<proteinExistence type="predicted"/>